<dbReference type="PANTHER" id="PTHR30537">
    <property type="entry name" value="HTH-TYPE TRANSCRIPTIONAL REGULATOR"/>
    <property type="match status" value="1"/>
</dbReference>
<comment type="similarity">
    <text evidence="1">Belongs to the LysR transcriptional regulatory family.</text>
</comment>
<dbReference type="GO" id="GO:0003700">
    <property type="term" value="F:DNA-binding transcription factor activity"/>
    <property type="evidence" value="ECO:0007669"/>
    <property type="project" value="InterPro"/>
</dbReference>
<evidence type="ECO:0000256" key="2">
    <source>
        <dbReference type="ARBA" id="ARBA00023015"/>
    </source>
</evidence>
<dbReference type="GO" id="GO:0006351">
    <property type="term" value="P:DNA-templated transcription"/>
    <property type="evidence" value="ECO:0007669"/>
    <property type="project" value="TreeGrafter"/>
</dbReference>
<dbReference type="PROSITE" id="PS50931">
    <property type="entry name" value="HTH_LYSR"/>
    <property type="match status" value="1"/>
</dbReference>
<keyword evidence="4" id="KW-0804">Transcription</keyword>
<dbReference type="InterPro" id="IPR036388">
    <property type="entry name" value="WH-like_DNA-bd_sf"/>
</dbReference>
<protein>
    <submittedName>
        <fullName evidence="6">DNA-binding transcriptional regulator, LysR family</fullName>
    </submittedName>
</protein>
<keyword evidence="2" id="KW-0805">Transcription regulation</keyword>
<evidence type="ECO:0000256" key="3">
    <source>
        <dbReference type="ARBA" id="ARBA00023125"/>
    </source>
</evidence>
<proteinExistence type="inferred from homology"/>
<evidence type="ECO:0000259" key="5">
    <source>
        <dbReference type="PROSITE" id="PS50931"/>
    </source>
</evidence>
<dbReference type="InterPro" id="IPR005119">
    <property type="entry name" value="LysR_subst-bd"/>
</dbReference>
<dbReference type="Gene3D" id="1.10.10.10">
    <property type="entry name" value="Winged helix-like DNA-binding domain superfamily/Winged helix DNA-binding domain"/>
    <property type="match status" value="1"/>
</dbReference>
<dbReference type="Proteomes" id="UP000238523">
    <property type="component" value="Chromosome"/>
</dbReference>
<accession>A0A2K9Z310</accession>
<dbReference type="SUPFAM" id="SSF46785">
    <property type="entry name" value="Winged helix' DNA-binding domain"/>
    <property type="match status" value="1"/>
</dbReference>
<keyword evidence="3 6" id="KW-0238">DNA-binding</keyword>
<dbReference type="PANTHER" id="PTHR30537:SF5">
    <property type="entry name" value="HTH-TYPE TRANSCRIPTIONAL ACTIVATOR TTDR-RELATED"/>
    <property type="match status" value="1"/>
</dbReference>
<dbReference type="InterPro" id="IPR036390">
    <property type="entry name" value="WH_DNA-bd_sf"/>
</dbReference>
<dbReference type="EMBL" id="CP025012">
    <property type="protein sequence ID" value="AUW42624.1"/>
    <property type="molecule type" value="Genomic_DNA"/>
</dbReference>
<name>A0A2K9Z310_RHILE</name>
<dbReference type="InterPro" id="IPR000847">
    <property type="entry name" value="LysR_HTH_N"/>
</dbReference>
<evidence type="ECO:0000256" key="1">
    <source>
        <dbReference type="ARBA" id="ARBA00009437"/>
    </source>
</evidence>
<evidence type="ECO:0000313" key="6">
    <source>
        <dbReference type="EMBL" id="AUW42624.1"/>
    </source>
</evidence>
<evidence type="ECO:0000256" key="4">
    <source>
        <dbReference type="ARBA" id="ARBA00023163"/>
    </source>
</evidence>
<organism evidence="6 7">
    <name type="scientific">Rhizobium leguminosarum</name>
    <dbReference type="NCBI Taxonomy" id="384"/>
    <lineage>
        <taxon>Bacteria</taxon>
        <taxon>Pseudomonadati</taxon>
        <taxon>Pseudomonadota</taxon>
        <taxon>Alphaproteobacteria</taxon>
        <taxon>Hyphomicrobiales</taxon>
        <taxon>Rhizobiaceae</taxon>
        <taxon>Rhizobium/Agrobacterium group</taxon>
        <taxon>Rhizobium</taxon>
    </lineage>
</organism>
<sequence length="318" mass="34622">MDRIDAMRVFVAAVDEGSLAGAARKLKRAATAIRRALNALEEHVGVELLHRTTRTLKLSDAGQRYVLACRRVLVDLEEADMVAGGERSSPKGMLTISAPPILGEEVLRPILDEFLTVHPSVSVRMLMHDRFVNLVDEGVDIALRIGTLADSSNIATRIGGDVRRVVVASAEYLADKPALTDPADLSKHQIIAFGNFGLDSWSFPPMEGATIPRHVHFSPRYVMNTVRAAAASAVAGMGPTRLYSYHVAEFVRDGRLVIVLADAEPPALPVHLLTPQGRTTVPRVRAFIDFASPRLRSELGRIADEAGTLQSLSRKRVD</sequence>
<reference evidence="6 7" key="1">
    <citation type="submission" date="2017-11" db="EMBL/GenBank/DDBJ databases">
        <title>Complete genome of Rhizobium leguminosarum Norway, an ineffective micro-symbiont.</title>
        <authorList>
            <person name="Hoffrichter A."/>
            <person name="Liang J."/>
            <person name="Brachmann A."/>
            <person name="Marin M."/>
        </authorList>
    </citation>
    <scope>NUCLEOTIDE SEQUENCE [LARGE SCALE GENOMIC DNA]</scope>
    <source>
        <strain evidence="6 7">Norway</strain>
    </source>
</reference>
<dbReference type="GO" id="GO:0043565">
    <property type="term" value="F:sequence-specific DNA binding"/>
    <property type="evidence" value="ECO:0007669"/>
    <property type="project" value="TreeGrafter"/>
</dbReference>
<dbReference type="RefSeq" id="WP_105006166.1">
    <property type="nucleotide sequence ID" value="NZ_CP025012.1"/>
</dbReference>
<dbReference type="SUPFAM" id="SSF53850">
    <property type="entry name" value="Periplasmic binding protein-like II"/>
    <property type="match status" value="1"/>
</dbReference>
<dbReference type="AlphaFoldDB" id="A0A2K9Z310"/>
<evidence type="ECO:0000313" key="7">
    <source>
        <dbReference type="Proteomes" id="UP000238523"/>
    </source>
</evidence>
<feature type="domain" description="HTH lysR-type" evidence="5">
    <location>
        <begin position="1"/>
        <end position="59"/>
    </location>
</feature>
<dbReference type="Pfam" id="PF03466">
    <property type="entry name" value="LysR_substrate"/>
    <property type="match status" value="1"/>
</dbReference>
<gene>
    <name evidence="6" type="ORF">CUJ84_Chr002263</name>
</gene>
<dbReference type="InterPro" id="IPR058163">
    <property type="entry name" value="LysR-type_TF_proteobact-type"/>
</dbReference>
<dbReference type="Gene3D" id="3.40.190.290">
    <property type="match status" value="1"/>
</dbReference>
<dbReference type="Pfam" id="PF00126">
    <property type="entry name" value="HTH_1"/>
    <property type="match status" value="1"/>
</dbReference>